<accession>A0A402ANE6</accession>
<keyword evidence="2" id="KW-1185">Reference proteome</keyword>
<proteinExistence type="predicted"/>
<protein>
    <submittedName>
        <fullName evidence="1">Uncharacterized protein</fullName>
    </submittedName>
</protein>
<dbReference type="RefSeq" id="WP_281276344.1">
    <property type="nucleotide sequence ID" value="NZ_BIFS01000001.1"/>
</dbReference>
<name>A0A402ANE6_9CHLR</name>
<sequence>MLDAQHGKLIHSIKMNGEKMSRPYVANGWIFITNSEINAFQLL</sequence>
<gene>
    <name evidence="1" type="ORF">KDK_44120</name>
</gene>
<comment type="caution">
    <text evidence="1">The sequence shown here is derived from an EMBL/GenBank/DDBJ whole genome shotgun (WGS) entry which is preliminary data.</text>
</comment>
<reference evidence="2" key="1">
    <citation type="submission" date="2018-12" db="EMBL/GenBank/DDBJ databases">
        <title>Tengunoibacter tsumagoiensis gen. nov., sp. nov., Dictyobacter kobayashii sp. nov., D. alpinus sp. nov., and D. joshuensis sp. nov. and description of Dictyobacteraceae fam. nov. within the order Ktedonobacterales isolated from Tengu-no-mugimeshi.</title>
        <authorList>
            <person name="Wang C.M."/>
            <person name="Zheng Y."/>
            <person name="Sakai Y."/>
            <person name="Toyoda A."/>
            <person name="Minakuchi Y."/>
            <person name="Abe K."/>
            <person name="Yokota A."/>
            <person name="Yabe S."/>
        </authorList>
    </citation>
    <scope>NUCLEOTIDE SEQUENCE [LARGE SCALE GENOMIC DNA]</scope>
    <source>
        <strain evidence="2">Uno11</strain>
    </source>
</reference>
<evidence type="ECO:0000313" key="1">
    <source>
        <dbReference type="EMBL" id="GCE20612.1"/>
    </source>
</evidence>
<dbReference type="AlphaFoldDB" id="A0A402ANE6"/>
<dbReference type="Proteomes" id="UP000287188">
    <property type="component" value="Unassembled WGS sequence"/>
</dbReference>
<dbReference type="EMBL" id="BIFS01000001">
    <property type="protein sequence ID" value="GCE20612.1"/>
    <property type="molecule type" value="Genomic_DNA"/>
</dbReference>
<organism evidence="1 2">
    <name type="scientific">Dictyobacter kobayashii</name>
    <dbReference type="NCBI Taxonomy" id="2014872"/>
    <lineage>
        <taxon>Bacteria</taxon>
        <taxon>Bacillati</taxon>
        <taxon>Chloroflexota</taxon>
        <taxon>Ktedonobacteria</taxon>
        <taxon>Ktedonobacterales</taxon>
        <taxon>Dictyobacteraceae</taxon>
        <taxon>Dictyobacter</taxon>
    </lineage>
</organism>
<evidence type="ECO:0000313" key="2">
    <source>
        <dbReference type="Proteomes" id="UP000287188"/>
    </source>
</evidence>